<evidence type="ECO:0000313" key="3">
    <source>
        <dbReference type="Proteomes" id="UP000022311"/>
    </source>
</evidence>
<name>A0AAV3M740_9GAMM</name>
<evidence type="ECO:0000256" key="1">
    <source>
        <dbReference type="SAM" id="SignalP"/>
    </source>
</evidence>
<reference evidence="2 3" key="1">
    <citation type="submission" date="2014-01" db="EMBL/GenBank/DDBJ databases">
        <authorList>
            <person name="Durkin A.S."/>
            <person name="McCorrison J."/>
            <person name="Torralba M."/>
            <person name="Gillis M."/>
            <person name="Haft D.H."/>
            <person name="Methe B."/>
            <person name="Sutton G."/>
            <person name="Nelson K.E."/>
        </authorList>
    </citation>
    <scope>NUCLEOTIDE SEQUENCE [LARGE SCALE GENOMIC DNA]</scope>
    <source>
        <strain evidence="2 3">205/92</strain>
    </source>
</reference>
<dbReference type="InterPro" id="IPR039555">
    <property type="entry name" value="TraF/TrbB"/>
</dbReference>
<organism evidence="2 3">
    <name type="scientific">Providencia alcalifaciens 205/92</name>
    <dbReference type="NCBI Taxonomy" id="1256988"/>
    <lineage>
        <taxon>Bacteria</taxon>
        <taxon>Pseudomonadati</taxon>
        <taxon>Pseudomonadota</taxon>
        <taxon>Gammaproteobacteria</taxon>
        <taxon>Enterobacterales</taxon>
        <taxon>Morganellaceae</taxon>
        <taxon>Providencia</taxon>
    </lineage>
</organism>
<feature type="signal peptide" evidence="1">
    <location>
        <begin position="1"/>
        <end position="21"/>
    </location>
</feature>
<keyword evidence="1" id="KW-0732">Signal</keyword>
<protein>
    <submittedName>
        <fullName evidence="2">F plasmid transfer operon domain protein</fullName>
    </submittedName>
</protein>
<evidence type="ECO:0000313" key="2">
    <source>
        <dbReference type="EMBL" id="EUD11671.1"/>
    </source>
</evidence>
<feature type="chain" id="PRO_5043674325" evidence="1">
    <location>
        <begin position="22"/>
        <end position="159"/>
    </location>
</feature>
<comment type="caution">
    <text evidence="2">The sequence shown here is derived from an EMBL/GenBank/DDBJ whole genome shotgun (WGS) entry which is preliminary data.</text>
</comment>
<dbReference type="Pfam" id="PF13728">
    <property type="entry name" value="TraF"/>
    <property type="match status" value="1"/>
</dbReference>
<sequence>MMKWTICSLTLGLWVSFPMVAAEVSTSTQTHTYVYEPIVGWHWYNEPQPEDEDEEPPPEQIPVASLSPTLQKKVMQALAQEALDTAIMQPSAENAAKYMALQRFWLDQSGLFERSVKKALLQTPFLDYNLEHSHYNSTVPLQLSQLQGKEQAAITQLSA</sequence>
<dbReference type="RefSeq" id="WP_329811374.1">
    <property type="nucleotide sequence ID" value="NZ_JALD01000038.1"/>
</dbReference>
<gene>
    <name evidence="2" type="ORF">HMPREF1563_0315</name>
</gene>
<dbReference type="AlphaFoldDB" id="A0AAV3M740"/>
<dbReference type="EMBL" id="JALD01000038">
    <property type="protein sequence ID" value="EUD11671.1"/>
    <property type="molecule type" value="Genomic_DNA"/>
</dbReference>
<dbReference type="Proteomes" id="UP000022311">
    <property type="component" value="Unassembled WGS sequence"/>
</dbReference>
<accession>A0AAV3M740</accession>
<proteinExistence type="predicted"/>